<feature type="compositionally biased region" description="Low complexity" evidence="1">
    <location>
        <begin position="44"/>
        <end position="79"/>
    </location>
</feature>
<keyword evidence="4" id="KW-1185">Reference proteome</keyword>
<dbReference type="EMBL" id="JACIFP010000001">
    <property type="protein sequence ID" value="MBB4133452.1"/>
    <property type="molecule type" value="Genomic_DNA"/>
</dbReference>
<keyword evidence="2" id="KW-0472">Membrane</keyword>
<reference evidence="3 4" key="1">
    <citation type="submission" date="2020-08" db="EMBL/GenBank/DDBJ databases">
        <title>Sequencing the genomes of 1000 actinobacteria strains.</title>
        <authorList>
            <person name="Klenk H.-P."/>
        </authorList>
    </citation>
    <scope>NUCLEOTIDE SEQUENCE [LARGE SCALE GENOMIC DNA]</scope>
    <source>
        <strain evidence="3 4">DSM 45298</strain>
    </source>
</reference>
<dbReference type="RefSeq" id="WP_343067223.1">
    <property type="nucleotide sequence ID" value="NZ_BAABHL010000001.1"/>
</dbReference>
<evidence type="ECO:0000256" key="2">
    <source>
        <dbReference type="SAM" id="Phobius"/>
    </source>
</evidence>
<evidence type="ECO:0000256" key="1">
    <source>
        <dbReference type="SAM" id="MobiDB-lite"/>
    </source>
</evidence>
<name>A0A840EP13_9ACTN</name>
<feature type="region of interest" description="Disordered" evidence="1">
    <location>
        <begin position="39"/>
        <end position="85"/>
    </location>
</feature>
<protein>
    <submittedName>
        <fullName evidence="3">Cytoskeletal protein RodZ</fullName>
    </submittedName>
</protein>
<comment type="caution">
    <text evidence="3">The sequence shown here is derived from an EMBL/GenBank/DDBJ whole genome shotgun (WGS) entry which is preliminary data.</text>
</comment>
<dbReference type="Proteomes" id="UP000551501">
    <property type="component" value="Unassembled WGS sequence"/>
</dbReference>
<keyword evidence="2" id="KW-1133">Transmembrane helix</keyword>
<accession>A0A840EP13</accession>
<feature type="transmembrane region" description="Helical" evidence="2">
    <location>
        <begin position="9"/>
        <end position="31"/>
    </location>
</feature>
<keyword evidence="2" id="KW-0812">Transmembrane</keyword>
<organism evidence="3 4">
    <name type="scientific">Gordonia humi</name>
    <dbReference type="NCBI Taxonomy" id="686429"/>
    <lineage>
        <taxon>Bacteria</taxon>
        <taxon>Bacillati</taxon>
        <taxon>Actinomycetota</taxon>
        <taxon>Actinomycetes</taxon>
        <taxon>Mycobacteriales</taxon>
        <taxon>Gordoniaceae</taxon>
        <taxon>Gordonia</taxon>
    </lineage>
</organism>
<dbReference type="AlphaFoldDB" id="A0A840EP13"/>
<evidence type="ECO:0000313" key="4">
    <source>
        <dbReference type="Proteomes" id="UP000551501"/>
    </source>
</evidence>
<proteinExistence type="predicted"/>
<evidence type="ECO:0000313" key="3">
    <source>
        <dbReference type="EMBL" id="MBB4133452.1"/>
    </source>
</evidence>
<gene>
    <name evidence="3" type="ORF">BKA16_000004</name>
</gene>
<sequence length="167" mass="17512">MSDKSTNRTIILSTVVGIALIALVAVAVFVVKDVTSTDEAAPQTTVVEVPSTSTTSSRTTTTSAPTTPSTPESTHTRPTGEPGTVTYQLTGDGDVVGVTYRTGRRMQVVAVTGTPWQQKTTVVDRRAELTGIVVRGRITCVIMQGEDLLASSTSGLGPFSCRATLPR</sequence>